<protein>
    <submittedName>
        <fullName evidence="1">Uncharacterized protein</fullName>
    </submittedName>
</protein>
<organism evidence="1 2">
    <name type="scientific">Eumeta variegata</name>
    <name type="common">Bagworm moth</name>
    <name type="synonym">Eumeta japonica</name>
    <dbReference type="NCBI Taxonomy" id="151549"/>
    <lineage>
        <taxon>Eukaryota</taxon>
        <taxon>Metazoa</taxon>
        <taxon>Ecdysozoa</taxon>
        <taxon>Arthropoda</taxon>
        <taxon>Hexapoda</taxon>
        <taxon>Insecta</taxon>
        <taxon>Pterygota</taxon>
        <taxon>Neoptera</taxon>
        <taxon>Endopterygota</taxon>
        <taxon>Lepidoptera</taxon>
        <taxon>Glossata</taxon>
        <taxon>Ditrysia</taxon>
        <taxon>Tineoidea</taxon>
        <taxon>Psychidae</taxon>
        <taxon>Oiketicinae</taxon>
        <taxon>Eumeta</taxon>
    </lineage>
</organism>
<evidence type="ECO:0000313" key="2">
    <source>
        <dbReference type="Proteomes" id="UP000299102"/>
    </source>
</evidence>
<comment type="caution">
    <text evidence="1">The sequence shown here is derived from an EMBL/GenBank/DDBJ whole genome shotgun (WGS) entry which is preliminary data.</text>
</comment>
<dbReference type="AlphaFoldDB" id="A0A4C1SVJ8"/>
<proteinExistence type="predicted"/>
<dbReference type="Proteomes" id="UP000299102">
    <property type="component" value="Unassembled WGS sequence"/>
</dbReference>
<sequence>MALISLEVGARTLLGLKITPDTKNVLCATVVWTIILEGTIQKSPEYPYEHLSTCLSLALQEVSALQRRDLSAFTFIDPFADGIIPRRHRTSSVRSQPALGPSEKQISWEELDLGRRARRVRPRHAAEANLSTGRRRETSATDYAELATRDADENILISFPTVCMKSGPTRVTCEHLRTTRRRITRHAPRRSQYSPYLTLRKIQNIMREEMLLHY</sequence>
<gene>
    <name evidence="1" type="ORF">EVAR_3408_1</name>
</gene>
<name>A0A4C1SVJ8_EUMVA</name>
<dbReference type="EMBL" id="BGZK01000016">
    <property type="protein sequence ID" value="GBP05071.1"/>
    <property type="molecule type" value="Genomic_DNA"/>
</dbReference>
<keyword evidence="2" id="KW-1185">Reference proteome</keyword>
<accession>A0A4C1SVJ8</accession>
<reference evidence="1 2" key="1">
    <citation type="journal article" date="2019" name="Commun. Biol.">
        <title>The bagworm genome reveals a unique fibroin gene that provides high tensile strength.</title>
        <authorList>
            <person name="Kono N."/>
            <person name="Nakamura H."/>
            <person name="Ohtoshi R."/>
            <person name="Tomita M."/>
            <person name="Numata K."/>
            <person name="Arakawa K."/>
        </authorList>
    </citation>
    <scope>NUCLEOTIDE SEQUENCE [LARGE SCALE GENOMIC DNA]</scope>
</reference>
<evidence type="ECO:0000313" key="1">
    <source>
        <dbReference type="EMBL" id="GBP05071.1"/>
    </source>
</evidence>